<evidence type="ECO:0000313" key="10">
    <source>
        <dbReference type="EMBL" id="MBF4693084.1"/>
    </source>
</evidence>
<keyword evidence="7 8" id="KW-0067">ATP-binding</keyword>
<evidence type="ECO:0000256" key="2">
    <source>
        <dbReference type="ARBA" id="ARBA00022605"/>
    </source>
</evidence>
<protein>
    <recommendedName>
        <fullName evidence="8">Glutamate 5-kinase</fullName>
        <ecNumber evidence="8">2.7.2.11</ecNumber>
    </recommendedName>
    <alternativeName>
        <fullName evidence="8">Gamma-glutamyl kinase</fullName>
        <shortName evidence="8">GK</shortName>
    </alternativeName>
</protein>
<dbReference type="InterPro" id="IPR001048">
    <property type="entry name" value="Asp/Glu/Uridylate_kinase"/>
</dbReference>
<dbReference type="Gene3D" id="3.40.1160.10">
    <property type="entry name" value="Acetylglutamate kinase-like"/>
    <property type="match status" value="1"/>
</dbReference>
<name>A0ABR9ZRL6_9FIRM</name>
<evidence type="ECO:0000256" key="4">
    <source>
        <dbReference type="ARBA" id="ARBA00022679"/>
    </source>
</evidence>
<dbReference type="PANTHER" id="PTHR43654">
    <property type="entry name" value="GLUTAMATE 5-KINASE"/>
    <property type="match status" value="1"/>
</dbReference>
<comment type="caution">
    <text evidence="10">The sequence shown here is derived from an EMBL/GenBank/DDBJ whole genome shotgun (WGS) entry which is preliminary data.</text>
</comment>
<dbReference type="EMBL" id="JADKNH010000004">
    <property type="protein sequence ID" value="MBF4693084.1"/>
    <property type="molecule type" value="Genomic_DNA"/>
</dbReference>
<dbReference type="GO" id="GO:0004349">
    <property type="term" value="F:glutamate 5-kinase activity"/>
    <property type="evidence" value="ECO:0007669"/>
    <property type="project" value="UniProtKB-EC"/>
</dbReference>
<proteinExistence type="inferred from homology"/>
<evidence type="ECO:0000256" key="7">
    <source>
        <dbReference type="ARBA" id="ARBA00022840"/>
    </source>
</evidence>
<dbReference type="Proteomes" id="UP000614200">
    <property type="component" value="Unassembled WGS sequence"/>
</dbReference>
<comment type="pathway">
    <text evidence="8">Amino-acid biosynthesis; L-proline biosynthesis; L-glutamate 5-semialdehyde from L-glutamate: step 1/2.</text>
</comment>
<dbReference type="HAMAP" id="MF_00456">
    <property type="entry name" value="ProB"/>
    <property type="match status" value="1"/>
</dbReference>
<keyword evidence="4 8" id="KW-0808">Transferase</keyword>
<dbReference type="Pfam" id="PF00696">
    <property type="entry name" value="AA_kinase"/>
    <property type="match status" value="1"/>
</dbReference>
<dbReference type="EC" id="2.7.2.11" evidence="8"/>
<feature type="binding site" evidence="8">
    <location>
        <position position="141"/>
    </location>
    <ligand>
        <name>substrate</name>
    </ligand>
</feature>
<comment type="subcellular location">
    <subcellularLocation>
        <location evidence="8">Cytoplasm</location>
    </subcellularLocation>
</comment>
<dbReference type="SUPFAM" id="SSF53633">
    <property type="entry name" value="Carbamate kinase-like"/>
    <property type="match status" value="1"/>
</dbReference>
<evidence type="ECO:0000313" key="11">
    <source>
        <dbReference type="Proteomes" id="UP000614200"/>
    </source>
</evidence>
<dbReference type="NCBIfam" id="TIGR01027">
    <property type="entry name" value="proB"/>
    <property type="match status" value="1"/>
</dbReference>
<evidence type="ECO:0000256" key="1">
    <source>
        <dbReference type="ARBA" id="ARBA00022490"/>
    </source>
</evidence>
<comment type="catalytic activity">
    <reaction evidence="8">
        <text>L-glutamate + ATP = L-glutamyl 5-phosphate + ADP</text>
        <dbReference type="Rhea" id="RHEA:14877"/>
        <dbReference type="ChEBI" id="CHEBI:29985"/>
        <dbReference type="ChEBI" id="CHEBI:30616"/>
        <dbReference type="ChEBI" id="CHEBI:58274"/>
        <dbReference type="ChEBI" id="CHEBI:456216"/>
        <dbReference type="EC" id="2.7.2.11"/>
    </reaction>
</comment>
<dbReference type="InterPro" id="IPR005715">
    <property type="entry name" value="Glu_5kinase/COase_Synthase"/>
</dbReference>
<keyword evidence="6 8" id="KW-0418">Kinase</keyword>
<evidence type="ECO:0000259" key="9">
    <source>
        <dbReference type="Pfam" id="PF00696"/>
    </source>
</evidence>
<feature type="domain" description="Aspartate/glutamate/uridylate kinase" evidence="9">
    <location>
        <begin position="10"/>
        <end position="239"/>
    </location>
</feature>
<dbReference type="RefSeq" id="WP_194701314.1">
    <property type="nucleotide sequence ID" value="NZ_JADKNH010000004.1"/>
</dbReference>
<evidence type="ECO:0000256" key="8">
    <source>
        <dbReference type="HAMAP-Rule" id="MF_00456"/>
    </source>
</evidence>
<evidence type="ECO:0000256" key="3">
    <source>
        <dbReference type="ARBA" id="ARBA00022650"/>
    </source>
</evidence>
<dbReference type="PRINTS" id="PR00474">
    <property type="entry name" value="GLU5KINASE"/>
</dbReference>
<feature type="binding site" evidence="8">
    <location>
        <begin position="173"/>
        <end position="174"/>
    </location>
    <ligand>
        <name>ATP</name>
        <dbReference type="ChEBI" id="CHEBI:30616"/>
    </ligand>
</feature>
<comment type="similarity">
    <text evidence="8">Belongs to the glutamate 5-kinase family.</text>
</comment>
<dbReference type="InterPro" id="IPR011529">
    <property type="entry name" value="Glu_5kinase"/>
</dbReference>
<dbReference type="InterPro" id="IPR001057">
    <property type="entry name" value="Glu/AcGlu_kinase"/>
</dbReference>
<feature type="binding site" evidence="8">
    <location>
        <position position="54"/>
    </location>
    <ligand>
        <name>substrate</name>
    </ligand>
</feature>
<keyword evidence="3 8" id="KW-0641">Proline biosynthesis</keyword>
<keyword evidence="11" id="KW-1185">Reference proteome</keyword>
<feature type="binding site" evidence="8">
    <location>
        <position position="153"/>
    </location>
    <ligand>
        <name>substrate</name>
    </ligand>
</feature>
<evidence type="ECO:0000256" key="6">
    <source>
        <dbReference type="ARBA" id="ARBA00022777"/>
    </source>
</evidence>
<dbReference type="CDD" id="cd04242">
    <property type="entry name" value="AAK_G5K_ProB"/>
    <property type="match status" value="1"/>
</dbReference>
<feature type="binding site" evidence="8">
    <location>
        <position position="14"/>
    </location>
    <ligand>
        <name>ATP</name>
        <dbReference type="ChEBI" id="CHEBI:30616"/>
    </ligand>
</feature>
<sequence>MRQEIITQNKLVIKIGSSSITHENGLIDLWKMESLVRQIANIHNSGKKIIVVSSGAIPAGMGKMHLSERPKTIPEKQAAAAVGQSTLMHMYEKFFSEYSITVAQVLLTKEDMYEETRREHCTNALNTLTERNIIPIINENDVVAIDEIKVGDNDTLSAEVCKMISFECLIILSDINGVYDKDPRQNANAIQISEINNVKELDSIDAGDSNSSVGTGGMITKFNAARLLAPSKINMLIVNSQVDHILDRSLDGEDLGTFFHFSNSY</sequence>
<organism evidence="10 11">
    <name type="scientific">Fusibacter ferrireducens</name>
    <dbReference type="NCBI Taxonomy" id="2785058"/>
    <lineage>
        <taxon>Bacteria</taxon>
        <taxon>Bacillati</taxon>
        <taxon>Bacillota</taxon>
        <taxon>Clostridia</taxon>
        <taxon>Eubacteriales</taxon>
        <taxon>Eubacteriales Family XII. Incertae Sedis</taxon>
        <taxon>Fusibacter</taxon>
    </lineage>
</organism>
<gene>
    <name evidence="8 10" type="primary">proB</name>
    <name evidence="10" type="ORF">ISU02_08130</name>
</gene>
<comment type="function">
    <text evidence="8">Catalyzes the transfer of a phosphate group to glutamate to form L-glutamate 5-phosphate.</text>
</comment>
<accession>A0ABR9ZRL6</accession>
<keyword evidence="5 8" id="KW-0547">Nucleotide-binding</keyword>
<evidence type="ECO:0000256" key="5">
    <source>
        <dbReference type="ARBA" id="ARBA00022741"/>
    </source>
</evidence>
<dbReference type="InterPro" id="IPR041739">
    <property type="entry name" value="G5K_ProB"/>
</dbReference>
<dbReference type="InterPro" id="IPR036393">
    <property type="entry name" value="AceGlu_kinase-like_sf"/>
</dbReference>
<reference evidence="10 11" key="1">
    <citation type="submission" date="2020-11" db="EMBL/GenBank/DDBJ databases">
        <title>Fusibacter basophilias sp. nov.</title>
        <authorList>
            <person name="Qiu D."/>
        </authorList>
    </citation>
    <scope>NUCLEOTIDE SEQUENCE [LARGE SCALE GENOMIC DNA]</scope>
    <source>
        <strain evidence="10 11">Q10-2</strain>
    </source>
</reference>
<keyword evidence="2 8" id="KW-0028">Amino-acid biosynthesis</keyword>
<dbReference type="PANTHER" id="PTHR43654:SF1">
    <property type="entry name" value="ISOPENTENYL PHOSPHATE KINASE"/>
    <property type="match status" value="1"/>
</dbReference>
<dbReference type="PIRSF" id="PIRSF000729">
    <property type="entry name" value="GK"/>
    <property type="match status" value="1"/>
</dbReference>
<feature type="binding site" evidence="8">
    <location>
        <begin position="215"/>
        <end position="221"/>
    </location>
    <ligand>
        <name>ATP</name>
        <dbReference type="ChEBI" id="CHEBI:30616"/>
    </ligand>
</feature>
<keyword evidence="1 8" id="KW-0963">Cytoplasm</keyword>